<reference evidence="1" key="2">
    <citation type="submission" date="2015-07" db="EMBL/GenBank/DDBJ databases">
        <title>Plasmids, circular viruses and viroids from rat gut.</title>
        <authorList>
            <person name="Jorgensen T.J."/>
            <person name="Hansen M.A."/>
            <person name="Xu Z."/>
            <person name="Tabak M.A."/>
            <person name="Sorensen S.J."/>
            <person name="Hansen L.H."/>
        </authorList>
    </citation>
    <scope>NUCLEOTIDE SEQUENCE</scope>
    <source>
        <strain evidence="1">RGFK1054</strain>
    </source>
</reference>
<accession>A0A0H5Q2S1</accession>
<proteinExistence type="predicted"/>
<dbReference type="EMBL" id="LN853635">
    <property type="protein sequence ID" value="CRY96311.1"/>
    <property type="molecule type" value="Genomic_DNA"/>
</dbReference>
<dbReference type="AlphaFoldDB" id="A0A0H5Q2S1"/>
<name>A0A0H5Q2S1_9ZZZZ</name>
<protein>
    <submittedName>
        <fullName evidence="1">Uncharacterized protein</fullName>
    </submittedName>
</protein>
<evidence type="ECO:0000313" key="1">
    <source>
        <dbReference type="EMBL" id="CRY96311.1"/>
    </source>
</evidence>
<reference evidence="1" key="1">
    <citation type="submission" date="2015-06" db="EMBL/GenBank/DDBJ databases">
        <authorList>
            <person name="Joergensen T."/>
        </authorList>
    </citation>
    <scope>NUCLEOTIDE SEQUENCE</scope>
    <source>
        <strain evidence="1">RGFK1054</strain>
    </source>
</reference>
<organism evidence="1">
    <name type="scientific">uncultured prokaryote</name>
    <dbReference type="NCBI Taxonomy" id="198431"/>
    <lineage>
        <taxon>unclassified sequences</taxon>
        <taxon>environmental samples</taxon>
    </lineage>
</organism>
<dbReference type="SUPFAM" id="SSF110296">
    <property type="entry name" value="Oligoxyloglucan reducing end-specific cellobiohydrolase"/>
    <property type="match status" value="1"/>
</dbReference>
<sequence>MRNVTYDPAWDMPLVNWRQQGSFSQAIPPIGSGPLDTPLVCLPPINQDWLPVVMGCLDQLCNPSTWSTADDTALNLALEAAQSLKQAFGVRAVCPVPFELQMSGCSLQYSTDGGATFTTVTGWTDFLDDCIPPQTLLSFDSGCTLSESLDGGTTYNPVSGWIENFSECVQEYTPIIGLPPNPGDQDPDQLACSIATYLAENVIVNAMSAAVTVVQDNLTLLSLSLSILDFIPEFVIVRAGVDAIAGIYGYVSEGTLTDYEDAISDGTLLVDITCAIYSAIVGDGYVTPTNFSSILANIGAISYSHSDVLTAIVGYLTALGPTELAQLSQVAGLESGADCSGCASTWCRTYDFTISAYAFGWSGENGGFYAPGIGWASTPCSDTIQCLDFENGSTGTFTIDEAELVGQVSGGASTVFLLTNSGVSDYIDFGAGVSGPFDITKSGPMTVSSLRIVLITNGVTPQDCIISKMVLKGSGSPPVFGVPC</sequence>